<dbReference type="GO" id="GO:0033925">
    <property type="term" value="F:mannosyl-glycoprotein endo-beta-N-acetylglucosaminidase activity"/>
    <property type="evidence" value="ECO:0007669"/>
    <property type="project" value="InterPro"/>
</dbReference>
<evidence type="ECO:0000256" key="2">
    <source>
        <dbReference type="SAM" id="SignalP"/>
    </source>
</evidence>
<dbReference type="GO" id="GO:0005975">
    <property type="term" value="P:carbohydrate metabolic process"/>
    <property type="evidence" value="ECO:0007669"/>
    <property type="project" value="UniProtKB-ARBA"/>
</dbReference>
<feature type="domain" description="Cytosolic endo-beta-N-acetylglucosaminidase TIM barrel" evidence="3">
    <location>
        <begin position="120"/>
        <end position="419"/>
    </location>
</feature>
<evidence type="ECO:0000313" key="6">
    <source>
        <dbReference type="Proteomes" id="UP000638353"/>
    </source>
</evidence>
<evidence type="ECO:0000313" key="5">
    <source>
        <dbReference type="EMBL" id="GHC86820.1"/>
    </source>
</evidence>
<reference evidence="5" key="2">
    <citation type="submission" date="2020-09" db="EMBL/GenBank/DDBJ databases">
        <authorList>
            <person name="Sun Q."/>
            <person name="Ohkuma M."/>
        </authorList>
    </citation>
    <scope>NUCLEOTIDE SEQUENCE</scope>
    <source>
        <strain evidence="5">JCM 4637</strain>
    </source>
</reference>
<dbReference type="PANTHER" id="PTHR13246">
    <property type="entry name" value="ENDO BETA N-ACETYLGLUCOSAMINIDASE"/>
    <property type="match status" value="1"/>
</dbReference>
<dbReference type="InterPro" id="IPR013783">
    <property type="entry name" value="Ig-like_fold"/>
</dbReference>
<dbReference type="Proteomes" id="UP000638353">
    <property type="component" value="Unassembled WGS sequence"/>
</dbReference>
<dbReference type="CDD" id="cd06547">
    <property type="entry name" value="GH85_ENGase"/>
    <property type="match status" value="1"/>
</dbReference>
<accession>A0A918WVB2</accession>
<dbReference type="PANTHER" id="PTHR13246:SF1">
    <property type="entry name" value="CYTOSOLIC ENDO-BETA-N-ACETYLGLUCOSAMINIDASE"/>
    <property type="match status" value="1"/>
</dbReference>
<dbReference type="EMBL" id="BMVC01000003">
    <property type="protein sequence ID" value="GHC86820.1"/>
    <property type="molecule type" value="Genomic_DNA"/>
</dbReference>
<gene>
    <name evidence="5" type="ORF">GCM10010334_18140</name>
</gene>
<dbReference type="Gene3D" id="3.20.20.80">
    <property type="entry name" value="Glycosidases"/>
    <property type="match status" value="1"/>
</dbReference>
<feature type="domain" description="Endo-beta-N-acetylglucosaminidase D-like D2" evidence="4">
    <location>
        <begin position="582"/>
        <end position="673"/>
    </location>
</feature>
<dbReference type="InterPro" id="IPR005201">
    <property type="entry name" value="TIM_ENGase"/>
</dbReference>
<feature type="region of interest" description="Disordered" evidence="1">
    <location>
        <begin position="75"/>
        <end position="101"/>
    </location>
</feature>
<dbReference type="InterPro" id="IPR006311">
    <property type="entry name" value="TAT_signal"/>
</dbReference>
<comment type="caution">
    <text evidence="5">The sequence shown here is derived from an EMBL/GenBank/DDBJ whole genome shotgun (WGS) entry which is preliminary data.</text>
</comment>
<dbReference type="Gene3D" id="2.60.40.10">
    <property type="entry name" value="Immunoglobulins"/>
    <property type="match status" value="1"/>
</dbReference>
<feature type="chain" id="PRO_5036719141" description="Mannosyl-glycoprotein endo-beta-N-acetylglucosaminidase" evidence="2">
    <location>
        <begin position="28"/>
        <end position="673"/>
    </location>
</feature>
<keyword evidence="2" id="KW-0732">Signal</keyword>
<dbReference type="InterPro" id="IPR054110">
    <property type="entry name" value="EndoD-like_D2"/>
</dbReference>
<dbReference type="AlphaFoldDB" id="A0A918WVB2"/>
<dbReference type="PROSITE" id="PS51318">
    <property type="entry name" value="TAT"/>
    <property type="match status" value="1"/>
</dbReference>
<sequence>MTIPRRTLLTTALAAGAVTALPGPAAAEEAEPEPKPLQPYASYWFPDSFPEGREPDPGATWRSLKAWRAADDPDLPFNTSTVPLDPRRRFTPTPTNPTARPDQARLSALVSFGPTARNPSQGSPTADYYALTHWAYLEELVFWGGSSGEGIVLAPNAPVVDAAHRHGVRVLGNVFLPPVAYGGSLQWTRDLVQRDALGRFPLAAKLIEVARTYGFDGWFLNGETDAAGDRQLAADLVEFVRSLRRAAPDLSITWYDAFNTEGHVGWQGALNDLNAPYFRHSRSLFVDFRWTPAKLAESAAYARRMGRSPYELMAGVDVEANGWNTREDWDAIVPATRDHVTGIGLYRPEWTLHSLPAATRTPTQFHARDDQFWTGERTDPTAPSGPGNWRPAAQYLADRSTVTTLPFATTFNTGHGEGWYEDGRRTGDSGWNQLGLQDVLPSRRWEVRTRGARPQVGFAFDAAWRGGSSVLVSGDLAAASPAELDLYRTRFQSRRAEVVLTYRQEEGSAAVEATFTDASGTVHVLPLHPQRTTNGWTTSRARLPRTDVHALGVRLSGSGGPVVWRLGALAVYEHPAAPPQPPAQVRITGRRLTGPGVAELRLRWRPVPGARHYEVHQLLVDGTRRFLGGTASAAYYLPAVRRGADGTSRTTLEVRAVSALHASSRPSPVTLSW</sequence>
<evidence type="ECO:0000259" key="3">
    <source>
        <dbReference type="Pfam" id="PF03644"/>
    </source>
</evidence>
<dbReference type="InterPro" id="IPR032979">
    <property type="entry name" value="ENGase"/>
</dbReference>
<feature type="compositionally biased region" description="Low complexity" evidence="1">
    <location>
        <begin position="91"/>
        <end position="101"/>
    </location>
</feature>
<feature type="signal peptide" evidence="2">
    <location>
        <begin position="1"/>
        <end position="27"/>
    </location>
</feature>
<proteinExistence type="predicted"/>
<organism evidence="5 6">
    <name type="scientific">Streptomyces finlayi</name>
    <dbReference type="NCBI Taxonomy" id="67296"/>
    <lineage>
        <taxon>Bacteria</taxon>
        <taxon>Bacillati</taxon>
        <taxon>Actinomycetota</taxon>
        <taxon>Actinomycetes</taxon>
        <taxon>Kitasatosporales</taxon>
        <taxon>Streptomycetaceae</taxon>
        <taxon>Streptomyces</taxon>
    </lineage>
</organism>
<evidence type="ECO:0008006" key="7">
    <source>
        <dbReference type="Google" id="ProtNLM"/>
    </source>
</evidence>
<dbReference type="GO" id="GO:0005829">
    <property type="term" value="C:cytosol"/>
    <property type="evidence" value="ECO:0007669"/>
    <property type="project" value="UniProtKB-SubCell"/>
</dbReference>
<name>A0A918WVB2_9ACTN</name>
<feature type="region of interest" description="Disordered" evidence="1">
    <location>
        <begin position="23"/>
        <end position="43"/>
    </location>
</feature>
<dbReference type="Pfam" id="PF21910">
    <property type="entry name" value="GH85_C"/>
    <property type="match status" value="1"/>
</dbReference>
<reference evidence="5" key="1">
    <citation type="journal article" date="2014" name="Int. J. Syst. Evol. Microbiol.">
        <title>Complete genome sequence of Corynebacterium casei LMG S-19264T (=DSM 44701T), isolated from a smear-ripened cheese.</title>
        <authorList>
            <consortium name="US DOE Joint Genome Institute (JGI-PGF)"/>
            <person name="Walter F."/>
            <person name="Albersmeier A."/>
            <person name="Kalinowski J."/>
            <person name="Ruckert C."/>
        </authorList>
    </citation>
    <scope>NUCLEOTIDE SEQUENCE</scope>
    <source>
        <strain evidence="5">JCM 4637</strain>
    </source>
</reference>
<dbReference type="Gene3D" id="2.60.120.260">
    <property type="entry name" value="Galactose-binding domain-like"/>
    <property type="match status" value="1"/>
</dbReference>
<protein>
    <recommendedName>
        <fullName evidence="7">Mannosyl-glycoprotein endo-beta-N-acetylglucosaminidase</fullName>
    </recommendedName>
</protein>
<dbReference type="Pfam" id="PF03644">
    <property type="entry name" value="Glyco_hydro_85"/>
    <property type="match status" value="1"/>
</dbReference>
<evidence type="ECO:0000256" key="1">
    <source>
        <dbReference type="SAM" id="MobiDB-lite"/>
    </source>
</evidence>
<evidence type="ECO:0000259" key="4">
    <source>
        <dbReference type="Pfam" id="PF21910"/>
    </source>
</evidence>
<dbReference type="RefSeq" id="WP_189822984.1">
    <property type="nucleotide sequence ID" value="NZ_BMVC01000003.1"/>
</dbReference>